<name>A0A177CA86_9PLEO</name>
<organism evidence="1 2">
    <name type="scientific">Paraphaeosphaeria sporulosa</name>
    <dbReference type="NCBI Taxonomy" id="1460663"/>
    <lineage>
        <taxon>Eukaryota</taxon>
        <taxon>Fungi</taxon>
        <taxon>Dikarya</taxon>
        <taxon>Ascomycota</taxon>
        <taxon>Pezizomycotina</taxon>
        <taxon>Dothideomycetes</taxon>
        <taxon>Pleosporomycetidae</taxon>
        <taxon>Pleosporales</taxon>
        <taxon>Massarineae</taxon>
        <taxon>Didymosphaeriaceae</taxon>
        <taxon>Paraphaeosphaeria</taxon>
    </lineage>
</organism>
<evidence type="ECO:0000313" key="1">
    <source>
        <dbReference type="EMBL" id="OAG04286.1"/>
    </source>
</evidence>
<dbReference type="GeneID" id="28770868"/>
<dbReference type="EMBL" id="KV441553">
    <property type="protein sequence ID" value="OAG04286.1"/>
    <property type="molecule type" value="Genomic_DNA"/>
</dbReference>
<gene>
    <name evidence="1" type="ORF">CC84DRAFT_786713</name>
</gene>
<keyword evidence="2" id="KW-1185">Reference proteome</keyword>
<dbReference type="OrthoDB" id="2951834at2759"/>
<protein>
    <submittedName>
        <fullName evidence="1">Uncharacterized protein</fullName>
    </submittedName>
</protein>
<sequence length="209" mass="24027">MMYSPPYIFFHRQKGYYWKEGTDPTLQNLSTLNDAPDDLLQSVAINVSQPDALMTWLKTNNAAVISDLTVFVDATDAAPSPQRWCVLFDQLQREATNIQNLSVYWDSEGPIHTGLGKSVVFIRGLAQLKVKRSLEIGGFYAMHWPRYLEEKMALKPVDKNIFPGSPWVGMLKKYQRGTESRNPWVNTEDGWWDVPRRMDFTDLLKSLHS</sequence>
<dbReference type="Proteomes" id="UP000077069">
    <property type="component" value="Unassembled WGS sequence"/>
</dbReference>
<dbReference type="InParanoid" id="A0A177CA86"/>
<proteinExistence type="predicted"/>
<dbReference type="RefSeq" id="XP_018034651.1">
    <property type="nucleotide sequence ID" value="XM_018187382.1"/>
</dbReference>
<evidence type="ECO:0000313" key="2">
    <source>
        <dbReference type="Proteomes" id="UP000077069"/>
    </source>
</evidence>
<reference evidence="1 2" key="1">
    <citation type="submission" date="2016-05" db="EMBL/GenBank/DDBJ databases">
        <title>Comparative analysis of secretome profiles of manganese(II)-oxidizing ascomycete fungi.</title>
        <authorList>
            <consortium name="DOE Joint Genome Institute"/>
            <person name="Zeiner C.A."/>
            <person name="Purvine S.O."/>
            <person name="Zink E.M."/>
            <person name="Wu S."/>
            <person name="Pasa-Tolic L."/>
            <person name="Chaput D.L."/>
            <person name="Haridas S."/>
            <person name="Grigoriev I.V."/>
            <person name="Santelli C.M."/>
            <person name="Hansel C.M."/>
        </authorList>
    </citation>
    <scope>NUCLEOTIDE SEQUENCE [LARGE SCALE GENOMIC DNA]</scope>
    <source>
        <strain evidence="1 2">AP3s5-JAC2a</strain>
    </source>
</reference>
<dbReference type="AlphaFoldDB" id="A0A177CA86"/>
<accession>A0A177CA86</accession>